<sequence length="178" mass="21119">MDEKRRKSFVNKMKKLIEKEQQNKHFISRLFCFIHVFPENDLPIPTQGISTKNLAKPSPTFTRRLRNVSDIDQFWKLEFIGVKEEPKTVDDDKAFSQFKKSISKHNGRYEVTYSKITRRTKVTSKLRQQYLKTISSGIRRFGPFEKMTKREPSTLPDLCEVWKQLQTKTSSLRNWDSV</sequence>
<accession>A0A0N4T4W6</accession>
<evidence type="ECO:0000313" key="2">
    <source>
        <dbReference type="Proteomes" id="UP000278627"/>
    </source>
</evidence>
<gene>
    <name evidence="1" type="ORF">BPAG_LOCUS3216</name>
</gene>
<protein>
    <submittedName>
        <fullName evidence="3">DUF4806 domain-containing protein</fullName>
    </submittedName>
</protein>
<reference evidence="1 2" key="2">
    <citation type="submission" date="2018-11" db="EMBL/GenBank/DDBJ databases">
        <authorList>
            <consortium name="Pathogen Informatics"/>
        </authorList>
    </citation>
    <scope>NUCLEOTIDE SEQUENCE [LARGE SCALE GENOMIC DNA]</scope>
</reference>
<dbReference type="WBParaSite" id="BPAG_0000324601-mRNA-1">
    <property type="protein sequence ID" value="BPAG_0000324601-mRNA-1"/>
    <property type="gene ID" value="BPAG_0000324601"/>
</dbReference>
<name>A0A0N4T4W6_BRUPA</name>
<proteinExistence type="predicted"/>
<dbReference type="AlphaFoldDB" id="A0A0N4T4W6"/>
<reference evidence="3" key="1">
    <citation type="submission" date="2017-02" db="UniProtKB">
        <authorList>
            <consortium name="WormBaseParasite"/>
        </authorList>
    </citation>
    <scope>IDENTIFICATION</scope>
</reference>
<evidence type="ECO:0000313" key="3">
    <source>
        <dbReference type="WBParaSite" id="BPAG_0000324601-mRNA-1"/>
    </source>
</evidence>
<keyword evidence="2" id="KW-1185">Reference proteome</keyword>
<organism evidence="3">
    <name type="scientific">Brugia pahangi</name>
    <name type="common">Filarial nematode worm</name>
    <dbReference type="NCBI Taxonomy" id="6280"/>
    <lineage>
        <taxon>Eukaryota</taxon>
        <taxon>Metazoa</taxon>
        <taxon>Ecdysozoa</taxon>
        <taxon>Nematoda</taxon>
        <taxon>Chromadorea</taxon>
        <taxon>Rhabditida</taxon>
        <taxon>Spirurina</taxon>
        <taxon>Spiruromorpha</taxon>
        <taxon>Filarioidea</taxon>
        <taxon>Onchocercidae</taxon>
        <taxon>Brugia</taxon>
    </lineage>
</organism>
<dbReference type="Proteomes" id="UP000278627">
    <property type="component" value="Unassembled WGS sequence"/>
</dbReference>
<dbReference type="EMBL" id="UZAD01000793">
    <property type="protein sequence ID" value="VDN84402.1"/>
    <property type="molecule type" value="Genomic_DNA"/>
</dbReference>
<evidence type="ECO:0000313" key="1">
    <source>
        <dbReference type="EMBL" id="VDN84402.1"/>
    </source>
</evidence>